<gene>
    <name evidence="1" type="ORF">HDA37_000547</name>
</gene>
<reference evidence="1 2" key="1">
    <citation type="submission" date="2020-07" db="EMBL/GenBank/DDBJ databases">
        <title>Sequencing the genomes of 1000 actinobacteria strains.</title>
        <authorList>
            <person name="Klenk H.-P."/>
        </authorList>
    </citation>
    <scope>NUCLEOTIDE SEQUENCE [LARGE SCALE GENOMIC DNA]</scope>
    <source>
        <strain evidence="1 2">DSM 44749</strain>
    </source>
</reference>
<keyword evidence="2" id="KW-1185">Reference proteome</keyword>
<evidence type="ECO:0000313" key="1">
    <source>
        <dbReference type="EMBL" id="NYG00262.1"/>
    </source>
</evidence>
<evidence type="ECO:0000313" key="2">
    <source>
        <dbReference type="Proteomes" id="UP000549695"/>
    </source>
</evidence>
<sequence>MRGAVVGREPRRVTGTHLVVISARVAVRRSASLRSRWARSRRTGLRRGGTRVVLGSCREVWAATIRVAARHRVEYKLAVPPGALRARRTCAGSRPWRISDLRLTAVVPHRPDRARSDRS</sequence>
<dbReference type="EMBL" id="JACCCZ010000001">
    <property type="protein sequence ID" value="NYG00262.1"/>
    <property type="molecule type" value="Genomic_DNA"/>
</dbReference>
<protein>
    <submittedName>
        <fullName evidence="1">Uncharacterized protein</fullName>
    </submittedName>
</protein>
<proteinExistence type="predicted"/>
<dbReference type="Proteomes" id="UP000549695">
    <property type="component" value="Unassembled WGS sequence"/>
</dbReference>
<accession>A0A852W3X1</accession>
<organism evidence="1 2">
    <name type="scientific">Pseudonocardia alni</name>
    <name type="common">Amycolata alni</name>
    <dbReference type="NCBI Taxonomy" id="33907"/>
    <lineage>
        <taxon>Bacteria</taxon>
        <taxon>Bacillati</taxon>
        <taxon>Actinomycetota</taxon>
        <taxon>Actinomycetes</taxon>
        <taxon>Pseudonocardiales</taxon>
        <taxon>Pseudonocardiaceae</taxon>
        <taxon>Pseudonocardia</taxon>
    </lineage>
</organism>
<comment type="caution">
    <text evidence="1">The sequence shown here is derived from an EMBL/GenBank/DDBJ whole genome shotgun (WGS) entry which is preliminary data.</text>
</comment>
<name>A0A852W3X1_PSEA5</name>
<dbReference type="AlphaFoldDB" id="A0A852W3X1"/>